<dbReference type="EMBL" id="CAJHNJ030000038">
    <property type="protein sequence ID" value="CAG9129446.1"/>
    <property type="molecule type" value="Genomic_DNA"/>
</dbReference>
<dbReference type="Proteomes" id="UP000653454">
    <property type="component" value="Unassembled WGS sequence"/>
</dbReference>
<sequence>MFVLAYVGSFFRMGLPDLPEVRAERDVLQARMSEQALKISSLAARLELQRHNAEALAHDATSQLSVQLHDSLAEVIRI</sequence>
<evidence type="ECO:0000313" key="2">
    <source>
        <dbReference type="Proteomes" id="UP000653454"/>
    </source>
</evidence>
<keyword evidence="2" id="KW-1185">Reference proteome</keyword>
<organism evidence="1 2">
    <name type="scientific">Plutella xylostella</name>
    <name type="common">Diamondback moth</name>
    <name type="synonym">Plutella maculipennis</name>
    <dbReference type="NCBI Taxonomy" id="51655"/>
    <lineage>
        <taxon>Eukaryota</taxon>
        <taxon>Metazoa</taxon>
        <taxon>Ecdysozoa</taxon>
        <taxon>Arthropoda</taxon>
        <taxon>Hexapoda</taxon>
        <taxon>Insecta</taxon>
        <taxon>Pterygota</taxon>
        <taxon>Neoptera</taxon>
        <taxon>Endopterygota</taxon>
        <taxon>Lepidoptera</taxon>
        <taxon>Glossata</taxon>
        <taxon>Ditrysia</taxon>
        <taxon>Yponomeutoidea</taxon>
        <taxon>Plutellidae</taxon>
        <taxon>Plutella</taxon>
    </lineage>
</organism>
<accession>A0A8S4FN69</accession>
<name>A0A8S4FN69_PLUXY</name>
<proteinExistence type="predicted"/>
<gene>
    <name evidence="1" type="ORF">PLXY2_LOCUS9546</name>
</gene>
<reference evidence="1" key="1">
    <citation type="submission" date="2020-11" db="EMBL/GenBank/DDBJ databases">
        <authorList>
            <person name="Whiteford S."/>
        </authorList>
    </citation>
    <scope>NUCLEOTIDE SEQUENCE</scope>
</reference>
<evidence type="ECO:0000313" key="1">
    <source>
        <dbReference type="EMBL" id="CAG9129446.1"/>
    </source>
</evidence>
<dbReference type="AlphaFoldDB" id="A0A8S4FN69"/>
<protein>
    <submittedName>
        <fullName evidence="1">(diamondback moth) hypothetical protein</fullName>
    </submittedName>
</protein>
<comment type="caution">
    <text evidence="1">The sequence shown here is derived from an EMBL/GenBank/DDBJ whole genome shotgun (WGS) entry which is preliminary data.</text>
</comment>